<dbReference type="SUPFAM" id="SSF57850">
    <property type="entry name" value="RING/U-box"/>
    <property type="match status" value="1"/>
</dbReference>
<dbReference type="GO" id="GO:0008270">
    <property type="term" value="F:zinc ion binding"/>
    <property type="evidence" value="ECO:0007669"/>
    <property type="project" value="UniProtKB-KW"/>
</dbReference>
<dbReference type="GO" id="GO:0006289">
    <property type="term" value="P:nucleotide-excision repair"/>
    <property type="evidence" value="ECO:0007669"/>
    <property type="project" value="TreeGrafter"/>
</dbReference>
<evidence type="ECO:0000256" key="9">
    <source>
        <dbReference type="PROSITE-ProRule" id="PRU00175"/>
    </source>
</evidence>
<dbReference type="GO" id="GO:0004386">
    <property type="term" value="F:helicase activity"/>
    <property type="evidence" value="ECO:0007669"/>
    <property type="project" value="UniProtKB-KW"/>
</dbReference>
<comment type="similarity">
    <text evidence="1">Belongs to the SNF2/RAD54 helicase family.</text>
</comment>
<dbReference type="Pfam" id="PF00097">
    <property type="entry name" value="zf-C3HC4"/>
    <property type="match status" value="1"/>
</dbReference>
<dbReference type="Pfam" id="PF00271">
    <property type="entry name" value="Helicase_C"/>
    <property type="match status" value="1"/>
</dbReference>
<feature type="compositionally biased region" description="Basic and acidic residues" evidence="10">
    <location>
        <begin position="84"/>
        <end position="99"/>
    </location>
</feature>
<proteinExistence type="inferred from homology"/>
<evidence type="ECO:0000256" key="5">
    <source>
        <dbReference type="ARBA" id="ARBA00022801"/>
    </source>
</evidence>
<dbReference type="InterPro" id="IPR038718">
    <property type="entry name" value="SNF2-like_sf"/>
</dbReference>
<feature type="domain" description="RING-type" evidence="11">
    <location>
        <begin position="731"/>
        <end position="773"/>
    </location>
</feature>
<feature type="domain" description="Helicase C-terminal" evidence="13">
    <location>
        <begin position="834"/>
        <end position="991"/>
    </location>
</feature>
<dbReference type="Pfam" id="PF00176">
    <property type="entry name" value="SNF2-rel_dom"/>
    <property type="match status" value="1"/>
</dbReference>
<feature type="domain" description="Helicase ATP-binding" evidence="12">
    <location>
        <begin position="380"/>
        <end position="560"/>
    </location>
</feature>
<reference evidence="14" key="1">
    <citation type="submission" date="2022-07" db="EMBL/GenBank/DDBJ databases">
        <title>Phylogenomic reconstructions and comparative analyses of Kickxellomycotina fungi.</title>
        <authorList>
            <person name="Reynolds N.K."/>
            <person name="Stajich J.E."/>
            <person name="Barry K."/>
            <person name="Grigoriev I.V."/>
            <person name="Crous P."/>
            <person name="Smith M.E."/>
        </authorList>
    </citation>
    <scope>NUCLEOTIDE SEQUENCE</scope>
    <source>
        <strain evidence="14">NBRC 105413</strain>
    </source>
</reference>
<dbReference type="InterPro" id="IPR001650">
    <property type="entry name" value="Helicase_C-like"/>
</dbReference>
<evidence type="ECO:0000256" key="4">
    <source>
        <dbReference type="ARBA" id="ARBA00022771"/>
    </source>
</evidence>
<dbReference type="InterPro" id="IPR050628">
    <property type="entry name" value="SNF2_RAD54_helicase_TF"/>
</dbReference>
<protein>
    <submittedName>
        <fullName evidence="14">DNA repair protein rad16</fullName>
    </submittedName>
</protein>
<dbReference type="PROSITE" id="PS51192">
    <property type="entry name" value="HELICASE_ATP_BIND_1"/>
    <property type="match status" value="1"/>
</dbReference>
<evidence type="ECO:0000256" key="7">
    <source>
        <dbReference type="ARBA" id="ARBA00022833"/>
    </source>
</evidence>
<keyword evidence="3" id="KW-0547">Nucleotide-binding</keyword>
<keyword evidence="4 9" id="KW-0863">Zinc-finger</keyword>
<comment type="caution">
    <text evidence="14">The sequence shown here is derived from an EMBL/GenBank/DDBJ whole genome shotgun (WGS) entry which is preliminary data.</text>
</comment>
<dbReference type="InterPro" id="IPR013083">
    <property type="entry name" value="Znf_RING/FYVE/PHD"/>
</dbReference>
<evidence type="ECO:0000256" key="2">
    <source>
        <dbReference type="ARBA" id="ARBA00022723"/>
    </source>
</evidence>
<dbReference type="GO" id="GO:0005634">
    <property type="term" value="C:nucleus"/>
    <property type="evidence" value="ECO:0007669"/>
    <property type="project" value="TreeGrafter"/>
</dbReference>
<keyword evidence="2" id="KW-0479">Metal-binding</keyword>
<name>A0A9W7XGB5_9FUNG</name>
<feature type="region of interest" description="Disordered" evidence="10">
    <location>
        <begin position="1"/>
        <end position="232"/>
    </location>
</feature>
<evidence type="ECO:0000256" key="6">
    <source>
        <dbReference type="ARBA" id="ARBA00022806"/>
    </source>
</evidence>
<evidence type="ECO:0000256" key="10">
    <source>
        <dbReference type="SAM" id="MobiDB-lite"/>
    </source>
</evidence>
<dbReference type="PROSITE" id="PS51194">
    <property type="entry name" value="HELICASE_CTER"/>
    <property type="match status" value="1"/>
</dbReference>
<dbReference type="InterPro" id="IPR001841">
    <property type="entry name" value="Znf_RING"/>
</dbReference>
<evidence type="ECO:0000256" key="1">
    <source>
        <dbReference type="ARBA" id="ARBA00007025"/>
    </source>
</evidence>
<dbReference type="InterPro" id="IPR018957">
    <property type="entry name" value="Znf_C3HC4_RING-type"/>
</dbReference>
<keyword evidence="6" id="KW-0347">Helicase</keyword>
<keyword evidence="8" id="KW-0067">ATP-binding</keyword>
<feature type="compositionally biased region" description="Acidic residues" evidence="10">
    <location>
        <begin position="131"/>
        <end position="153"/>
    </location>
</feature>
<dbReference type="AlphaFoldDB" id="A0A9W7XGB5"/>
<dbReference type="Proteomes" id="UP001145021">
    <property type="component" value="Unassembled WGS sequence"/>
</dbReference>
<sequence>MVSTRSQKKSTEASSSVSGSTTAVATPSETKPIAAVPKRRGRRGRAAAREPSDTELEESIMQRARESPVVLIDPRLAARIKRQNAKEKVKEKVKAEVKPQNKSKAKAKGKAKGKARAPTPPPDSPHSDSDSASDSDSDSDGILMDEDDDEDSDFGANKAGDGSDAQDQDDDDDQHALAVATDSDDQDFVEPPRARRKRARAASRRKTAASRKSSDAEAEAEEEAEAEDEKETIKRAKQLSLVEMMPVLSDMKLLISLQPLPASSSKMIEVFSRTRNRGGRVSKTKKKRAGGKKKLYEILEGDCTSDSDSENNPGLIDVTSLPMDDVDYSTYTKLFQSHPHLRHTWSSLGAQPEPEKIDQPADLKIKLLPFQQEGVWWMSRQEGTMFHGGILADEMGMGKTLQTIALLLVNRGKPTLIVCPTVALLQWRAEIEAATDALSVLVYYGDDRQKILDDNGAVDQAKLAQYDVVLTTYAVMESGFRRERTGFRLRGVLHKEPSALHSVKWFRVVLDEAHNIKDRSSNSARAAFELDAERVWGLTGTPLHNRVGELYSLIRMTKTDPFSMYFCHTCPCKSLHWNFRNGGKYCDQCLHMYTQHFCYWNMHVLKPIQMNDVTTLESRMGFKKLGRLLDNIMLRRTKVERAQDMGLPPRIVVTRRDKFSPDEEDFYVSLFSNYQREFDTYAMHGTLLNNYANIFELITRMRLAANHPDLLRLKVDNGARLGADDSDTLVCALCNEEAEDPIISRCKHVFCRIDAQQYVQGAAESTDLRCPMCYALFEIDLTQPEMKCKAAVTRNAGNTAGTLMETMLSTPQTMEYRRSIVNRIDMKRWKSSTKIEALVEELSRHRQSNANIKSIVFSQFVNFLDLIQWRLNRAGFSVCRLDGRMSPTQRDAVIRTFMTHPEYTVFLVSLKAGGVALNLTEASNVYLADCWWNPSVEVQAMDRIHRMGQYRPIKVTRIIIENSIESRIVALQVKKQHLVNSTIGRDKKSLENLSAQDMQFLFSS</sequence>
<dbReference type="Gene3D" id="3.40.50.10810">
    <property type="entry name" value="Tandem AAA-ATPase domain"/>
    <property type="match status" value="1"/>
</dbReference>
<dbReference type="CDD" id="cd18793">
    <property type="entry name" value="SF2_C_SNF"/>
    <property type="match status" value="1"/>
</dbReference>
<keyword evidence="7" id="KW-0862">Zinc</keyword>
<evidence type="ECO:0000259" key="11">
    <source>
        <dbReference type="PROSITE" id="PS50089"/>
    </source>
</evidence>
<evidence type="ECO:0000313" key="15">
    <source>
        <dbReference type="Proteomes" id="UP001145021"/>
    </source>
</evidence>
<dbReference type="EMBL" id="JANBOH010000205">
    <property type="protein sequence ID" value="KAJ1643943.1"/>
    <property type="molecule type" value="Genomic_DNA"/>
</dbReference>
<dbReference type="InterPro" id="IPR027417">
    <property type="entry name" value="P-loop_NTPase"/>
</dbReference>
<feature type="compositionally biased region" description="Acidic residues" evidence="10">
    <location>
        <begin position="216"/>
        <end position="230"/>
    </location>
</feature>
<keyword evidence="5" id="KW-0378">Hydrolase</keyword>
<dbReference type="InterPro" id="IPR049730">
    <property type="entry name" value="SNF2/RAD54-like_C"/>
</dbReference>
<dbReference type="GO" id="GO:0005524">
    <property type="term" value="F:ATP binding"/>
    <property type="evidence" value="ECO:0007669"/>
    <property type="project" value="UniProtKB-KW"/>
</dbReference>
<feature type="compositionally biased region" description="Basic residues" evidence="10">
    <location>
        <begin position="37"/>
        <end position="46"/>
    </location>
</feature>
<evidence type="ECO:0000256" key="8">
    <source>
        <dbReference type="ARBA" id="ARBA00022840"/>
    </source>
</evidence>
<dbReference type="SUPFAM" id="SSF52540">
    <property type="entry name" value="P-loop containing nucleoside triphosphate hydrolases"/>
    <property type="match status" value="2"/>
</dbReference>
<feature type="compositionally biased region" description="Acidic residues" evidence="10">
    <location>
        <begin position="164"/>
        <end position="173"/>
    </location>
</feature>
<dbReference type="CDD" id="cd18008">
    <property type="entry name" value="DEXDc_SHPRH-like"/>
    <property type="match status" value="1"/>
</dbReference>
<dbReference type="SMART" id="SM00487">
    <property type="entry name" value="DEXDc"/>
    <property type="match status" value="1"/>
</dbReference>
<accession>A0A9W7XGB5</accession>
<dbReference type="SMART" id="SM00184">
    <property type="entry name" value="RING"/>
    <property type="match status" value="1"/>
</dbReference>
<evidence type="ECO:0000256" key="3">
    <source>
        <dbReference type="ARBA" id="ARBA00022741"/>
    </source>
</evidence>
<dbReference type="Gene3D" id="3.30.40.10">
    <property type="entry name" value="Zinc/RING finger domain, C3HC4 (zinc finger)"/>
    <property type="match status" value="1"/>
</dbReference>
<dbReference type="GO" id="GO:0008094">
    <property type="term" value="F:ATP-dependent activity, acting on DNA"/>
    <property type="evidence" value="ECO:0007669"/>
    <property type="project" value="TreeGrafter"/>
</dbReference>
<gene>
    <name evidence="14" type="primary">RAD16</name>
    <name evidence="14" type="ORF">LPJ64_004324</name>
</gene>
<evidence type="ECO:0000313" key="14">
    <source>
        <dbReference type="EMBL" id="KAJ1643943.1"/>
    </source>
</evidence>
<dbReference type="PROSITE" id="PS50089">
    <property type="entry name" value="ZF_RING_2"/>
    <property type="match status" value="1"/>
</dbReference>
<feature type="compositionally biased region" description="Basic residues" evidence="10">
    <location>
        <begin position="194"/>
        <end position="209"/>
    </location>
</feature>
<dbReference type="InterPro" id="IPR000330">
    <property type="entry name" value="SNF2_N"/>
</dbReference>
<feature type="compositionally biased region" description="Basic residues" evidence="10">
    <location>
        <begin position="101"/>
        <end position="115"/>
    </location>
</feature>
<dbReference type="PANTHER" id="PTHR45626">
    <property type="entry name" value="TRANSCRIPTION TERMINATION FACTOR 2-RELATED"/>
    <property type="match status" value="1"/>
</dbReference>
<organism evidence="14 15">
    <name type="scientific">Coemansia asiatica</name>
    <dbReference type="NCBI Taxonomy" id="1052880"/>
    <lineage>
        <taxon>Eukaryota</taxon>
        <taxon>Fungi</taxon>
        <taxon>Fungi incertae sedis</taxon>
        <taxon>Zoopagomycota</taxon>
        <taxon>Kickxellomycotina</taxon>
        <taxon>Kickxellomycetes</taxon>
        <taxon>Kickxellales</taxon>
        <taxon>Kickxellaceae</taxon>
        <taxon>Coemansia</taxon>
    </lineage>
</organism>
<feature type="compositionally biased region" description="Low complexity" evidence="10">
    <location>
        <begin position="12"/>
        <end position="28"/>
    </location>
</feature>
<keyword evidence="15" id="KW-1185">Reference proteome</keyword>
<dbReference type="GO" id="GO:0016787">
    <property type="term" value="F:hydrolase activity"/>
    <property type="evidence" value="ECO:0007669"/>
    <property type="project" value="UniProtKB-KW"/>
</dbReference>
<dbReference type="PANTHER" id="PTHR45626:SF12">
    <property type="entry name" value="DNA REPAIR PROTEIN RAD16"/>
    <property type="match status" value="1"/>
</dbReference>
<dbReference type="SMART" id="SM00490">
    <property type="entry name" value="HELICc"/>
    <property type="match status" value="1"/>
</dbReference>
<dbReference type="Gene3D" id="3.40.50.300">
    <property type="entry name" value="P-loop containing nucleotide triphosphate hydrolases"/>
    <property type="match status" value="1"/>
</dbReference>
<evidence type="ECO:0000259" key="12">
    <source>
        <dbReference type="PROSITE" id="PS51192"/>
    </source>
</evidence>
<dbReference type="InterPro" id="IPR014001">
    <property type="entry name" value="Helicase_ATP-bd"/>
</dbReference>
<evidence type="ECO:0000259" key="13">
    <source>
        <dbReference type="PROSITE" id="PS51194"/>
    </source>
</evidence>